<dbReference type="SUPFAM" id="SSF140931">
    <property type="entry name" value="Fic-like"/>
    <property type="match status" value="1"/>
</dbReference>
<dbReference type="EMBL" id="CAJRAF010000001">
    <property type="protein sequence ID" value="CAG4989735.1"/>
    <property type="molecule type" value="Genomic_DNA"/>
</dbReference>
<organism evidence="2 3">
    <name type="scientific">Dyadobacter helix</name>
    <dbReference type="NCBI Taxonomy" id="2822344"/>
    <lineage>
        <taxon>Bacteria</taxon>
        <taxon>Pseudomonadati</taxon>
        <taxon>Bacteroidota</taxon>
        <taxon>Cytophagia</taxon>
        <taxon>Cytophagales</taxon>
        <taxon>Spirosomataceae</taxon>
        <taxon>Dyadobacter</taxon>
    </lineage>
</organism>
<comment type="caution">
    <text evidence="2">The sequence shown here is derived from an EMBL/GenBank/DDBJ whole genome shotgun (WGS) entry which is preliminary data.</text>
</comment>
<dbReference type="AlphaFoldDB" id="A0A916JBG4"/>
<protein>
    <recommendedName>
        <fullName evidence="1">Fido domain-containing protein</fullName>
    </recommendedName>
</protein>
<dbReference type="PROSITE" id="PS51459">
    <property type="entry name" value="FIDO"/>
    <property type="match status" value="1"/>
</dbReference>
<dbReference type="Gene3D" id="1.10.3290.10">
    <property type="entry name" value="Fido-like domain"/>
    <property type="match status" value="1"/>
</dbReference>
<reference evidence="2" key="1">
    <citation type="submission" date="2021-04" db="EMBL/GenBank/DDBJ databases">
        <authorList>
            <person name="Rodrigo-Torres L."/>
            <person name="Arahal R. D."/>
            <person name="Lucena T."/>
        </authorList>
    </citation>
    <scope>NUCLEOTIDE SEQUENCE</scope>
    <source>
        <strain evidence="2">CECT 9275</strain>
    </source>
</reference>
<sequence length="263" mass="30650">MEQTALKILSTRLLEEYCSKITHEHLQGYEQLEDSALSAGTFSFCTSSAAVFSSRLEGENIDLDAYVSHKRDGHQFLLDYVRKVDDIYNAYQFTRTVSCNENNLALVHQILTMNILPYHRRGKIRSVSSDFYSPREEITYSAAPSFIVKDELWKFYHDLKYLTTKQLTIQETFFFASMLHLVFVKIYPFDDANGRISRLIEKWFLSEKIGEKAWLIESEKNYYFNTESYYTNIGLLGSDYDTLDYSKALPFLLMLPQSLIGQK</sequence>
<dbReference type="Pfam" id="PF02661">
    <property type="entry name" value="Fic"/>
    <property type="match status" value="1"/>
</dbReference>
<name>A0A916JBG4_9BACT</name>
<dbReference type="InterPro" id="IPR003812">
    <property type="entry name" value="Fido"/>
</dbReference>
<dbReference type="RefSeq" id="WP_215237141.1">
    <property type="nucleotide sequence ID" value="NZ_CAJRAF010000001.1"/>
</dbReference>
<accession>A0A916JBG4</accession>
<gene>
    <name evidence="2" type="ORF">DYBT9275_00361</name>
</gene>
<evidence type="ECO:0000313" key="3">
    <source>
        <dbReference type="Proteomes" id="UP000680038"/>
    </source>
</evidence>
<proteinExistence type="predicted"/>
<dbReference type="Proteomes" id="UP000680038">
    <property type="component" value="Unassembled WGS sequence"/>
</dbReference>
<evidence type="ECO:0000259" key="1">
    <source>
        <dbReference type="PROSITE" id="PS51459"/>
    </source>
</evidence>
<evidence type="ECO:0000313" key="2">
    <source>
        <dbReference type="EMBL" id="CAG4989735.1"/>
    </source>
</evidence>
<dbReference type="InterPro" id="IPR036597">
    <property type="entry name" value="Fido-like_dom_sf"/>
</dbReference>
<keyword evidence="3" id="KW-1185">Reference proteome</keyword>
<feature type="domain" description="Fido" evidence="1">
    <location>
        <begin position="99"/>
        <end position="254"/>
    </location>
</feature>